<evidence type="ECO:0000313" key="1">
    <source>
        <dbReference type="EMBL" id="TQD91333.1"/>
    </source>
</evidence>
<sequence length="126" mass="14327">MKRLQDAVKVKQVKLRSTKKVVEVAKKVVAQLQLKTKCMRKQLSESSTSRLKTTMELGEAKDELANKLCFQGYVEFYEKVNLAYPDYDLDVGDDEDGSEHDEENELLMVVGGNGVRIKLLVERVFA</sequence>
<organism evidence="1 2">
    <name type="scientific">Malus baccata</name>
    <name type="common">Siberian crab apple</name>
    <name type="synonym">Pyrus baccata</name>
    <dbReference type="NCBI Taxonomy" id="106549"/>
    <lineage>
        <taxon>Eukaryota</taxon>
        <taxon>Viridiplantae</taxon>
        <taxon>Streptophyta</taxon>
        <taxon>Embryophyta</taxon>
        <taxon>Tracheophyta</taxon>
        <taxon>Spermatophyta</taxon>
        <taxon>Magnoliopsida</taxon>
        <taxon>eudicotyledons</taxon>
        <taxon>Gunneridae</taxon>
        <taxon>Pentapetalae</taxon>
        <taxon>rosids</taxon>
        <taxon>fabids</taxon>
        <taxon>Rosales</taxon>
        <taxon>Rosaceae</taxon>
        <taxon>Amygdaloideae</taxon>
        <taxon>Maleae</taxon>
        <taxon>Malus</taxon>
    </lineage>
</organism>
<dbReference type="Proteomes" id="UP000315295">
    <property type="component" value="Unassembled WGS sequence"/>
</dbReference>
<dbReference type="EMBL" id="VIEB01000423">
    <property type="protein sequence ID" value="TQD91333.1"/>
    <property type="molecule type" value="Genomic_DNA"/>
</dbReference>
<evidence type="ECO:0000313" key="2">
    <source>
        <dbReference type="Proteomes" id="UP000315295"/>
    </source>
</evidence>
<name>A0A540LXV1_MALBA</name>
<comment type="caution">
    <text evidence="1">The sequence shown here is derived from an EMBL/GenBank/DDBJ whole genome shotgun (WGS) entry which is preliminary data.</text>
</comment>
<gene>
    <name evidence="1" type="ORF">C1H46_023084</name>
</gene>
<dbReference type="AlphaFoldDB" id="A0A540LXV1"/>
<proteinExistence type="predicted"/>
<reference evidence="1 2" key="1">
    <citation type="journal article" date="2019" name="G3 (Bethesda)">
        <title>Sequencing of a Wild Apple (Malus baccata) Genome Unravels the Differences Between Cultivated and Wild Apple Species Regarding Disease Resistance and Cold Tolerance.</title>
        <authorList>
            <person name="Chen X."/>
        </authorList>
    </citation>
    <scope>NUCLEOTIDE SEQUENCE [LARGE SCALE GENOMIC DNA]</scope>
    <source>
        <strain evidence="2">cv. Shandingzi</strain>
        <tissue evidence="1">Leaves</tissue>
    </source>
</reference>
<keyword evidence="2" id="KW-1185">Reference proteome</keyword>
<protein>
    <submittedName>
        <fullName evidence="1">Uncharacterized protein</fullName>
    </submittedName>
</protein>
<accession>A0A540LXV1</accession>